<reference evidence="1" key="1">
    <citation type="submission" date="2020-04" db="EMBL/GenBank/DDBJ databases">
        <authorList>
            <person name="Chiriac C."/>
            <person name="Salcher M."/>
            <person name="Ghai R."/>
            <person name="Kavagutti S V."/>
        </authorList>
    </citation>
    <scope>NUCLEOTIDE SEQUENCE</scope>
</reference>
<name>A0A6J5N689_9CAUD</name>
<protein>
    <submittedName>
        <fullName evidence="1">SaV-like</fullName>
    </submittedName>
</protein>
<organism evidence="1">
    <name type="scientific">uncultured Caudovirales phage</name>
    <dbReference type="NCBI Taxonomy" id="2100421"/>
    <lineage>
        <taxon>Viruses</taxon>
        <taxon>Duplodnaviria</taxon>
        <taxon>Heunggongvirae</taxon>
        <taxon>Uroviricota</taxon>
        <taxon>Caudoviricetes</taxon>
        <taxon>Peduoviridae</taxon>
        <taxon>Maltschvirus</taxon>
        <taxon>Maltschvirus maltsch</taxon>
    </lineage>
</organism>
<evidence type="ECO:0000313" key="1">
    <source>
        <dbReference type="EMBL" id="CAB4152720.1"/>
    </source>
</evidence>
<dbReference type="Pfam" id="PF11753">
    <property type="entry name" value="DUF3310"/>
    <property type="match status" value="1"/>
</dbReference>
<sequence length="77" mass="8595">MIDNVNPPHYKNGGIECIDYLKAKLTPEEFKGFCKGNMIKYASRAESKGGQEDYKKAAWYASMLCGIDPRGNNESSN</sequence>
<dbReference type="InterPro" id="IPR021739">
    <property type="entry name" value="SaV-like"/>
</dbReference>
<dbReference type="EMBL" id="LR796592">
    <property type="protein sequence ID" value="CAB4152720.1"/>
    <property type="molecule type" value="Genomic_DNA"/>
</dbReference>
<gene>
    <name evidence="1" type="ORF">UFOVP605_20</name>
</gene>
<accession>A0A6J5N689</accession>
<proteinExistence type="predicted"/>